<comment type="caution">
    <text evidence="4">The sequence shown here is derived from an EMBL/GenBank/DDBJ whole genome shotgun (WGS) entry which is preliminary data.</text>
</comment>
<dbReference type="InterPro" id="IPR001173">
    <property type="entry name" value="Glyco_trans_2-like"/>
</dbReference>
<protein>
    <submittedName>
        <fullName evidence="4">Glycosyltransferase</fullName>
        <ecNumber evidence="4">2.4.-.-</ecNumber>
    </submittedName>
</protein>
<dbReference type="Gene3D" id="3.90.550.10">
    <property type="entry name" value="Spore Coat Polysaccharide Biosynthesis Protein SpsA, Chain A"/>
    <property type="match status" value="1"/>
</dbReference>
<evidence type="ECO:0000259" key="2">
    <source>
        <dbReference type="Pfam" id="PF00535"/>
    </source>
</evidence>
<feature type="domain" description="Glycosyltransferase 2-like" evidence="2">
    <location>
        <begin position="324"/>
        <end position="460"/>
    </location>
</feature>
<reference evidence="4" key="2">
    <citation type="submission" date="2021-04" db="EMBL/GenBank/DDBJ databases">
        <authorList>
            <person name="Dong X."/>
        </authorList>
    </citation>
    <scope>NUCLEOTIDE SEQUENCE</scope>
    <source>
        <strain evidence="4">ZWT</strain>
    </source>
</reference>
<feature type="domain" description="Glycosyl transferase family 1" evidence="1">
    <location>
        <begin position="860"/>
        <end position="1027"/>
    </location>
</feature>
<keyword evidence="4" id="KW-0328">Glycosyltransferase</keyword>
<feature type="domain" description="Glycosyltransferase subfamily 4-like N-terminal" evidence="3">
    <location>
        <begin position="745"/>
        <end position="844"/>
    </location>
</feature>
<dbReference type="Pfam" id="PF00534">
    <property type="entry name" value="Glycos_transf_1"/>
    <property type="match status" value="2"/>
</dbReference>
<reference evidence="4" key="1">
    <citation type="journal article" date="2021" name="mSystems">
        <title>Bacteria and Archaea Synergistically Convert Glycine Betaine to Biogenic Methane in the Formosa Cold Seep of the South China Sea.</title>
        <authorList>
            <person name="Li L."/>
            <person name="Zhang W."/>
            <person name="Zhang S."/>
            <person name="Song L."/>
            <person name="Sun Q."/>
            <person name="Zhang H."/>
            <person name="Xiang H."/>
            <person name="Dong X."/>
        </authorList>
    </citation>
    <scope>NUCLEOTIDE SEQUENCE</scope>
    <source>
        <strain evidence="4">ZWT</strain>
    </source>
</reference>
<dbReference type="SUPFAM" id="SSF53448">
    <property type="entry name" value="Nucleotide-diphospho-sugar transferases"/>
    <property type="match status" value="1"/>
</dbReference>
<dbReference type="PANTHER" id="PTHR12526:SF634">
    <property type="entry name" value="BLL3361 PROTEIN"/>
    <property type="match status" value="1"/>
</dbReference>
<dbReference type="Gene3D" id="3.40.50.2000">
    <property type="entry name" value="Glycogen Phosphorylase B"/>
    <property type="match status" value="4"/>
</dbReference>
<gene>
    <name evidence="4" type="ORF">KDK92_05850</name>
</gene>
<name>A0A9J6NXT2_9CLOT</name>
<dbReference type="InterPro" id="IPR029044">
    <property type="entry name" value="Nucleotide-diphossugar_trans"/>
</dbReference>
<evidence type="ECO:0000259" key="3">
    <source>
        <dbReference type="Pfam" id="PF13439"/>
    </source>
</evidence>
<dbReference type="SUPFAM" id="SSF53756">
    <property type="entry name" value="UDP-Glycosyltransferase/glycogen phosphorylase"/>
    <property type="match status" value="2"/>
</dbReference>
<evidence type="ECO:0000259" key="1">
    <source>
        <dbReference type="Pfam" id="PF00534"/>
    </source>
</evidence>
<dbReference type="InterPro" id="IPR001296">
    <property type="entry name" value="Glyco_trans_1"/>
</dbReference>
<dbReference type="RefSeq" id="WP_250858239.1">
    <property type="nucleotide sequence ID" value="NZ_JAGSOJ010000001.1"/>
</dbReference>
<dbReference type="CDD" id="cd03801">
    <property type="entry name" value="GT4_PimA-like"/>
    <property type="match status" value="2"/>
</dbReference>
<sequence>MEEKKKIIFFVIPKGDSFIDYIIKGLSEEYETKKVIVTDLKQIDEGMDWADICWFEWCDQLVIYGSKLELAQEKKIICRLHSYEALTNNVTRVNWDNVDKLIFVAEHIRNIVLSKVSINKEKTIVIPNGIDLDKYNFKEREKGFNIAYVGYINHKKGPMLLLHTFKAIYDKDNRYKLYIAGAFQDERYLLYFQHMIREMGLQNSVIYEGWQKDIDKWLENKNYILCTSVLESQNMSVMQGMSKGIKPLIHNFVGAKGIYPEEYIWNTIEEAVKMISNNNYSSKEYMEFVQKEYTCDAQINKLLDMVKDLNNSILKEKIEEPLVSVIMTVYNREIFLKEAIESVLNQTYKNIEFIIVNDGSTDESENIIKSFKDKRIRYFYKQNSGQLDTLRYGLERSNGEYITRVDSDDKINENTISIYVNEMNKNDNIKFAYCDFYAIDKNSEIINEIKFKNYNNGVEVLSDIFQNFSSPIPDTAFWRKDYIKNVILNYTKENVPYYIDNILTTKYVHINQPLYYYRQHDSNFIKNLSGLKLVVEGKIKFIDLLIRKYFIQLNINKDFENKKENYYTMFAKSYLIESKKYPNNDEYKEIINMFIKETNYWLGKACKGNSDIDVENVKNEIKENVRLVEGVNNEDINSEYIFKNKRALIVSADDPKGGKAVGGKHIHLYLLQKGLNINQISNYLITYNPIKGIQVNFKEVEKEFNINFNNITDAIDKNFVCLVYYIQKQLESKIEKQILVSYVSYINCHDVISTIAAYNVLKKFKIDIPIISTLHGYFTFENSDYGAMLNGGDIYNYFLKYEKRAYEISNKIIAVDNRIKKYVLKTLNKDNDENIVVIKNAINDREFKCISENEKLELIKSINEKSNLIFVPRRLVPKNGVIYVVQAAKELIERGVNDFKLLIAGDGIERNNIINYINDNNLNQYVKLLGSVPHDEIIKYFNMAKIIVVPSIPSNNVEEATSLSALEGMACGKVVIASNIGGLKEIIKDGETGFLVNHRSYKDLADSIINTLKMNQEKYETIGKNARVEIEKNHGFVQHSRKFLSIYDECLD</sequence>
<dbReference type="PANTHER" id="PTHR12526">
    <property type="entry name" value="GLYCOSYLTRANSFERASE"/>
    <property type="match status" value="1"/>
</dbReference>
<accession>A0A9J6NXT2</accession>
<feature type="domain" description="Glycosyl transferase family 1" evidence="1">
    <location>
        <begin position="138"/>
        <end position="256"/>
    </location>
</feature>
<dbReference type="Pfam" id="PF13439">
    <property type="entry name" value="Glyco_transf_4"/>
    <property type="match status" value="1"/>
</dbReference>
<proteinExistence type="predicted"/>
<dbReference type="AlphaFoldDB" id="A0A9J6NXT2"/>
<keyword evidence="5" id="KW-1185">Reference proteome</keyword>
<dbReference type="GO" id="GO:0016757">
    <property type="term" value="F:glycosyltransferase activity"/>
    <property type="evidence" value="ECO:0007669"/>
    <property type="project" value="UniProtKB-KW"/>
</dbReference>
<dbReference type="EMBL" id="JAGSOJ010000001">
    <property type="protein sequence ID" value="MCM1989258.1"/>
    <property type="molecule type" value="Genomic_DNA"/>
</dbReference>
<organism evidence="4 5">
    <name type="scientific">Oceanirhabdus seepicola</name>
    <dbReference type="NCBI Taxonomy" id="2828781"/>
    <lineage>
        <taxon>Bacteria</taxon>
        <taxon>Bacillati</taxon>
        <taxon>Bacillota</taxon>
        <taxon>Clostridia</taxon>
        <taxon>Eubacteriales</taxon>
        <taxon>Clostridiaceae</taxon>
        <taxon>Oceanirhabdus</taxon>
    </lineage>
</organism>
<dbReference type="InterPro" id="IPR028098">
    <property type="entry name" value="Glyco_trans_4-like_N"/>
</dbReference>
<evidence type="ECO:0000313" key="5">
    <source>
        <dbReference type="Proteomes" id="UP001056429"/>
    </source>
</evidence>
<dbReference type="Proteomes" id="UP001056429">
    <property type="component" value="Unassembled WGS sequence"/>
</dbReference>
<dbReference type="EC" id="2.4.-.-" evidence="4"/>
<dbReference type="Pfam" id="PF00535">
    <property type="entry name" value="Glycos_transf_2"/>
    <property type="match status" value="1"/>
</dbReference>
<evidence type="ECO:0000313" key="4">
    <source>
        <dbReference type="EMBL" id="MCM1989258.1"/>
    </source>
</evidence>
<keyword evidence="4" id="KW-0808">Transferase</keyword>